<dbReference type="AlphaFoldDB" id="A0A653C274"/>
<keyword evidence="10" id="KW-1185">Reference proteome</keyword>
<evidence type="ECO:0000256" key="3">
    <source>
        <dbReference type="ARBA" id="ARBA00006958"/>
    </source>
</evidence>
<comment type="subcellular location">
    <subcellularLocation>
        <location evidence="2">Nucleus</location>
    </subcellularLocation>
</comment>
<sequence length="350" mass="39946">MERLNFVDAVDILSSSSDSDSQDDRRPRIVRERNDLFESLDDIEFKRRFRLTKRTFVRLEGLLCNLPEARDNRNHPVSKRNQILICLRFFATGSFQITVGDLFHVSQPTVSRIITCVIEHIAALLPLFIQMPQTEQEMRDEATKFYSFGHLPNIIGAVDCTHIKIQLPGGNLAEVYRNRKGWFSINTQIIAGSTGKIMDIVARWPGSVRDTTIFNDSHIRARFESHHFGQYVLVGDSGYPCRVYLLTPIVSPTTISQQQYNTAHARTRNIVERLNGVWKRRFPCLSLGMRLKPEKVCTVIVATAVLHNICCIEHDLDDFSDSEVEEESDVPYVNVTDGNSSTRDALLTLF</sequence>
<proteinExistence type="inferred from homology"/>
<keyword evidence="6" id="KW-0378">Hydrolase</keyword>
<keyword evidence="4" id="KW-0540">Nuclease</keyword>
<dbReference type="OrthoDB" id="6740069at2759"/>
<dbReference type="PANTHER" id="PTHR22930">
    <property type="match status" value="1"/>
</dbReference>
<keyword evidence="7" id="KW-0539">Nucleus</keyword>
<accession>A0A653C274</accession>
<protein>
    <recommendedName>
        <fullName evidence="8">DDE Tnp4 domain-containing protein</fullName>
    </recommendedName>
</protein>
<dbReference type="PANTHER" id="PTHR22930:SF289">
    <property type="entry name" value="DDE TNP4 DOMAIN-CONTAINING PROTEIN-RELATED"/>
    <property type="match status" value="1"/>
</dbReference>
<comment type="similarity">
    <text evidence="3">Belongs to the HARBI1 family.</text>
</comment>
<evidence type="ECO:0000256" key="1">
    <source>
        <dbReference type="ARBA" id="ARBA00001968"/>
    </source>
</evidence>
<dbReference type="GO" id="GO:0004518">
    <property type="term" value="F:nuclease activity"/>
    <property type="evidence" value="ECO:0007669"/>
    <property type="project" value="UniProtKB-KW"/>
</dbReference>
<feature type="domain" description="DDE Tnp4" evidence="8">
    <location>
        <begin position="158"/>
        <end position="308"/>
    </location>
</feature>
<dbReference type="GO" id="GO:0046872">
    <property type="term" value="F:metal ion binding"/>
    <property type="evidence" value="ECO:0007669"/>
    <property type="project" value="UniProtKB-KW"/>
</dbReference>
<evidence type="ECO:0000256" key="2">
    <source>
        <dbReference type="ARBA" id="ARBA00004123"/>
    </source>
</evidence>
<name>A0A653C274_CALMS</name>
<gene>
    <name evidence="9" type="ORF">CALMAC_LOCUS5616</name>
</gene>
<dbReference type="Pfam" id="PF13359">
    <property type="entry name" value="DDE_Tnp_4"/>
    <property type="match status" value="1"/>
</dbReference>
<dbReference type="EMBL" id="CAACVG010006820">
    <property type="protein sequence ID" value="VEN41970.1"/>
    <property type="molecule type" value="Genomic_DNA"/>
</dbReference>
<keyword evidence="5" id="KW-0479">Metal-binding</keyword>
<reference evidence="9 10" key="1">
    <citation type="submission" date="2019-01" db="EMBL/GenBank/DDBJ databases">
        <authorList>
            <person name="Sayadi A."/>
        </authorList>
    </citation>
    <scope>NUCLEOTIDE SEQUENCE [LARGE SCALE GENOMIC DNA]</scope>
</reference>
<evidence type="ECO:0000259" key="8">
    <source>
        <dbReference type="Pfam" id="PF13359"/>
    </source>
</evidence>
<evidence type="ECO:0000256" key="7">
    <source>
        <dbReference type="ARBA" id="ARBA00023242"/>
    </source>
</evidence>
<dbReference type="GO" id="GO:0016787">
    <property type="term" value="F:hydrolase activity"/>
    <property type="evidence" value="ECO:0007669"/>
    <property type="project" value="UniProtKB-KW"/>
</dbReference>
<evidence type="ECO:0000313" key="10">
    <source>
        <dbReference type="Proteomes" id="UP000410492"/>
    </source>
</evidence>
<organism evidence="9 10">
    <name type="scientific">Callosobruchus maculatus</name>
    <name type="common">Southern cowpea weevil</name>
    <name type="synonym">Pulse bruchid</name>
    <dbReference type="NCBI Taxonomy" id="64391"/>
    <lineage>
        <taxon>Eukaryota</taxon>
        <taxon>Metazoa</taxon>
        <taxon>Ecdysozoa</taxon>
        <taxon>Arthropoda</taxon>
        <taxon>Hexapoda</taxon>
        <taxon>Insecta</taxon>
        <taxon>Pterygota</taxon>
        <taxon>Neoptera</taxon>
        <taxon>Endopterygota</taxon>
        <taxon>Coleoptera</taxon>
        <taxon>Polyphaga</taxon>
        <taxon>Cucujiformia</taxon>
        <taxon>Chrysomeloidea</taxon>
        <taxon>Chrysomelidae</taxon>
        <taxon>Bruchinae</taxon>
        <taxon>Bruchini</taxon>
        <taxon>Callosobruchus</taxon>
    </lineage>
</organism>
<evidence type="ECO:0000256" key="6">
    <source>
        <dbReference type="ARBA" id="ARBA00022801"/>
    </source>
</evidence>
<dbReference type="InterPro" id="IPR045249">
    <property type="entry name" value="HARBI1-like"/>
</dbReference>
<dbReference type="GO" id="GO:0005634">
    <property type="term" value="C:nucleus"/>
    <property type="evidence" value="ECO:0007669"/>
    <property type="project" value="UniProtKB-SubCell"/>
</dbReference>
<dbReference type="InterPro" id="IPR027806">
    <property type="entry name" value="HARBI1_dom"/>
</dbReference>
<evidence type="ECO:0000313" key="9">
    <source>
        <dbReference type="EMBL" id="VEN41970.1"/>
    </source>
</evidence>
<evidence type="ECO:0000256" key="4">
    <source>
        <dbReference type="ARBA" id="ARBA00022722"/>
    </source>
</evidence>
<evidence type="ECO:0000256" key="5">
    <source>
        <dbReference type="ARBA" id="ARBA00022723"/>
    </source>
</evidence>
<dbReference type="Proteomes" id="UP000410492">
    <property type="component" value="Unassembled WGS sequence"/>
</dbReference>
<comment type="cofactor">
    <cofactor evidence="1">
        <name>a divalent metal cation</name>
        <dbReference type="ChEBI" id="CHEBI:60240"/>
    </cofactor>
</comment>